<dbReference type="EC" id="1.11.1.24" evidence="3"/>
<gene>
    <name evidence="14" type="ORF">LEP1GSC179_0812</name>
</gene>
<comment type="catalytic activity">
    <reaction evidence="12">
        <text>a hydroperoxide + [thioredoxin]-dithiol = an alcohol + [thioredoxin]-disulfide + H2O</text>
        <dbReference type="Rhea" id="RHEA:62620"/>
        <dbReference type="Rhea" id="RHEA-COMP:10698"/>
        <dbReference type="Rhea" id="RHEA-COMP:10700"/>
        <dbReference type="ChEBI" id="CHEBI:15377"/>
        <dbReference type="ChEBI" id="CHEBI:29950"/>
        <dbReference type="ChEBI" id="CHEBI:30879"/>
        <dbReference type="ChEBI" id="CHEBI:35924"/>
        <dbReference type="ChEBI" id="CHEBI:50058"/>
        <dbReference type="EC" id="1.11.1.24"/>
    </reaction>
</comment>
<evidence type="ECO:0000256" key="9">
    <source>
        <dbReference type="ARBA" id="ARBA00032824"/>
    </source>
</evidence>
<dbReference type="PANTHER" id="PTHR42801">
    <property type="entry name" value="THIOREDOXIN-DEPENDENT PEROXIDE REDUCTASE"/>
    <property type="match status" value="1"/>
</dbReference>
<reference evidence="14" key="1">
    <citation type="submission" date="2012-10" db="EMBL/GenBank/DDBJ databases">
        <authorList>
            <person name="Harkins D.M."/>
            <person name="Durkin A.S."/>
            <person name="Brinkac L.M."/>
            <person name="Haft D.H."/>
            <person name="Selengut J.D."/>
            <person name="Sanka R."/>
            <person name="DePew J."/>
            <person name="Purushe J."/>
            <person name="Matthias M.A."/>
            <person name="Vinetz J.M."/>
            <person name="Sutton G.G."/>
            <person name="Nierman W.C."/>
            <person name="Fouts D.E."/>
        </authorList>
    </citation>
    <scope>NUCLEOTIDE SEQUENCE [LARGE SCALE GENOMIC DNA]</scope>
    <source>
        <strain evidence="14">MOR084</strain>
    </source>
</reference>
<keyword evidence="15" id="KW-1185">Reference proteome</keyword>
<evidence type="ECO:0000259" key="13">
    <source>
        <dbReference type="PROSITE" id="PS51352"/>
    </source>
</evidence>
<feature type="domain" description="Thioredoxin" evidence="13">
    <location>
        <begin position="37"/>
        <end position="191"/>
    </location>
</feature>
<dbReference type="CDD" id="cd03017">
    <property type="entry name" value="PRX_BCP"/>
    <property type="match status" value="1"/>
</dbReference>
<evidence type="ECO:0000256" key="11">
    <source>
        <dbReference type="ARBA" id="ARBA00042639"/>
    </source>
</evidence>
<keyword evidence="7" id="KW-1015">Disulfide bond</keyword>
<dbReference type="InterPro" id="IPR050924">
    <property type="entry name" value="Peroxiredoxin_BCP/PrxQ"/>
</dbReference>
<evidence type="ECO:0000256" key="4">
    <source>
        <dbReference type="ARBA" id="ARBA00022559"/>
    </source>
</evidence>
<dbReference type="PROSITE" id="PS51352">
    <property type="entry name" value="THIOREDOXIN_2"/>
    <property type="match status" value="1"/>
</dbReference>
<dbReference type="EMBL" id="AHON02000036">
    <property type="protein sequence ID" value="EKO34146.1"/>
    <property type="molecule type" value="Genomic_DNA"/>
</dbReference>
<dbReference type="PANTHER" id="PTHR42801:SF4">
    <property type="entry name" value="AHPC_TSA FAMILY PROTEIN"/>
    <property type="match status" value="1"/>
</dbReference>
<evidence type="ECO:0000256" key="12">
    <source>
        <dbReference type="ARBA" id="ARBA00049091"/>
    </source>
</evidence>
<evidence type="ECO:0000256" key="6">
    <source>
        <dbReference type="ARBA" id="ARBA00023002"/>
    </source>
</evidence>
<dbReference type="GO" id="GO:0005737">
    <property type="term" value="C:cytoplasm"/>
    <property type="evidence" value="ECO:0007669"/>
    <property type="project" value="TreeGrafter"/>
</dbReference>
<dbReference type="FunFam" id="3.40.30.10:FF:000007">
    <property type="entry name" value="Thioredoxin-dependent thiol peroxidase"/>
    <property type="match status" value="1"/>
</dbReference>
<organism evidence="14 15">
    <name type="scientific">Leptospira santarosai str. MOR084</name>
    <dbReference type="NCBI Taxonomy" id="1049984"/>
    <lineage>
        <taxon>Bacteria</taxon>
        <taxon>Pseudomonadati</taxon>
        <taxon>Spirochaetota</taxon>
        <taxon>Spirochaetia</taxon>
        <taxon>Leptospirales</taxon>
        <taxon>Leptospiraceae</taxon>
        <taxon>Leptospira</taxon>
    </lineage>
</organism>
<evidence type="ECO:0000256" key="5">
    <source>
        <dbReference type="ARBA" id="ARBA00022862"/>
    </source>
</evidence>
<dbReference type="InterPro" id="IPR000866">
    <property type="entry name" value="AhpC/TSA"/>
</dbReference>
<evidence type="ECO:0000256" key="1">
    <source>
        <dbReference type="ARBA" id="ARBA00003330"/>
    </source>
</evidence>
<comment type="similarity">
    <text evidence="10">Belongs to the peroxiredoxin family. BCP/PrxQ subfamily.</text>
</comment>
<dbReference type="InterPro" id="IPR013766">
    <property type="entry name" value="Thioredoxin_domain"/>
</dbReference>
<dbReference type="GO" id="GO:0045454">
    <property type="term" value="P:cell redox homeostasis"/>
    <property type="evidence" value="ECO:0007669"/>
    <property type="project" value="TreeGrafter"/>
</dbReference>
<comment type="function">
    <text evidence="1">Thiol-specific peroxidase that catalyzes the reduction of hydrogen peroxide and organic hydroperoxides to water and alcohols, respectively. Plays a role in cell protection against oxidative stress by detoxifying peroxides and as sensor of hydrogen peroxide-mediated signaling events.</text>
</comment>
<evidence type="ECO:0000256" key="3">
    <source>
        <dbReference type="ARBA" id="ARBA00013017"/>
    </source>
</evidence>
<keyword evidence="4" id="KW-0575">Peroxidase</keyword>
<sequence>MFATNTNFLQMGIVRKAVASPLNPIFLLLEEISMSDSMLGTNLPAISLESTEGKHVKLPEDIAGSWTLLYFYPKDDTPGCTKQACSYRDHIGEFKEIGAKVYGVSLDHLDSHKNFIQKYSLNFPLLSDPDHKLSEALGVYGDQEWKGKVFKGLSRDSFLISPEGKIQRVWRKVDPATTVEETLQEISKASGR</sequence>
<accession>A0A0E2BGS4</accession>
<comment type="caution">
    <text evidence="14">The sequence shown here is derived from an EMBL/GenBank/DDBJ whole genome shotgun (WGS) entry which is preliminary data.</text>
</comment>
<protein>
    <recommendedName>
        <fullName evidence="3">thioredoxin-dependent peroxiredoxin</fullName>
        <ecNumber evidence="3">1.11.1.24</ecNumber>
    </recommendedName>
    <alternativeName>
        <fullName evidence="9">Thioredoxin peroxidase</fullName>
    </alternativeName>
    <alternativeName>
        <fullName evidence="11">Thioredoxin-dependent peroxiredoxin Bcp</fullName>
    </alternativeName>
</protein>
<evidence type="ECO:0000313" key="14">
    <source>
        <dbReference type="EMBL" id="EKO34146.1"/>
    </source>
</evidence>
<dbReference type="Pfam" id="PF00578">
    <property type="entry name" value="AhpC-TSA"/>
    <property type="match status" value="1"/>
</dbReference>
<keyword evidence="8" id="KW-0676">Redox-active center</keyword>
<evidence type="ECO:0000256" key="2">
    <source>
        <dbReference type="ARBA" id="ARBA00011245"/>
    </source>
</evidence>
<dbReference type="GO" id="GO:0008379">
    <property type="term" value="F:thioredoxin peroxidase activity"/>
    <property type="evidence" value="ECO:0007669"/>
    <property type="project" value="TreeGrafter"/>
</dbReference>
<comment type="subunit">
    <text evidence="2">Monomer.</text>
</comment>
<proteinExistence type="inferred from homology"/>
<evidence type="ECO:0000256" key="10">
    <source>
        <dbReference type="ARBA" id="ARBA00038489"/>
    </source>
</evidence>
<evidence type="ECO:0000313" key="15">
    <source>
        <dbReference type="Proteomes" id="UP000006329"/>
    </source>
</evidence>
<evidence type="ECO:0000256" key="8">
    <source>
        <dbReference type="ARBA" id="ARBA00023284"/>
    </source>
</evidence>
<dbReference type="GO" id="GO:0034599">
    <property type="term" value="P:cellular response to oxidative stress"/>
    <property type="evidence" value="ECO:0007669"/>
    <property type="project" value="TreeGrafter"/>
</dbReference>
<dbReference type="AlphaFoldDB" id="A0A0E2BGS4"/>
<dbReference type="InterPro" id="IPR036249">
    <property type="entry name" value="Thioredoxin-like_sf"/>
</dbReference>
<keyword evidence="5" id="KW-0049">Antioxidant</keyword>
<dbReference type="Proteomes" id="UP000006329">
    <property type="component" value="Unassembled WGS sequence"/>
</dbReference>
<evidence type="ECO:0000256" key="7">
    <source>
        <dbReference type="ARBA" id="ARBA00023157"/>
    </source>
</evidence>
<keyword evidence="6" id="KW-0560">Oxidoreductase</keyword>
<dbReference type="SUPFAM" id="SSF52833">
    <property type="entry name" value="Thioredoxin-like"/>
    <property type="match status" value="1"/>
</dbReference>
<name>A0A0E2BGS4_9LEPT</name>
<dbReference type="Gene3D" id="3.40.30.10">
    <property type="entry name" value="Glutaredoxin"/>
    <property type="match status" value="1"/>
</dbReference>